<dbReference type="GO" id="GO:0046417">
    <property type="term" value="P:chorismate metabolic process"/>
    <property type="evidence" value="ECO:0007669"/>
    <property type="project" value="TreeGrafter"/>
</dbReference>
<accession>A0AAN1QNZ1</accession>
<evidence type="ECO:0000256" key="1">
    <source>
        <dbReference type="NCBIfam" id="TIGR01796"/>
    </source>
</evidence>
<gene>
    <name evidence="4" type="primary">aroH</name>
    <name evidence="4" type="ORF">DOP62_08950</name>
</gene>
<dbReference type="PANTHER" id="PTHR21164:SF0">
    <property type="entry name" value="CHORISMATE MUTASE AROH"/>
    <property type="match status" value="1"/>
</dbReference>
<dbReference type="InterPro" id="IPR035959">
    <property type="entry name" value="RutC-like_sf"/>
</dbReference>
<organism evidence="4 5">
    <name type="scientific">Synechococcus elongatus PCC 11801</name>
    <dbReference type="NCBI Taxonomy" id="2219813"/>
    <lineage>
        <taxon>Bacteria</taxon>
        <taxon>Bacillati</taxon>
        <taxon>Cyanobacteriota</taxon>
        <taxon>Cyanophyceae</taxon>
        <taxon>Synechococcales</taxon>
        <taxon>Synechococcaceae</taxon>
        <taxon>Synechococcus</taxon>
    </lineage>
</organism>
<dbReference type="Proteomes" id="UP000267249">
    <property type="component" value="Chromosome"/>
</dbReference>
<dbReference type="GO" id="GO:0008652">
    <property type="term" value="P:amino acid biosynthetic process"/>
    <property type="evidence" value="ECO:0007669"/>
    <property type="project" value="UniProtKB-UniRule"/>
</dbReference>
<keyword evidence="2 3" id="KW-0057">Aromatic amino acid biosynthesis</keyword>
<comment type="catalytic activity">
    <reaction evidence="3">
        <text>chorismate = prephenate</text>
        <dbReference type="Rhea" id="RHEA:13897"/>
        <dbReference type="ChEBI" id="CHEBI:29748"/>
        <dbReference type="ChEBI" id="CHEBI:29934"/>
        <dbReference type="EC" id="5.4.99.5"/>
    </reaction>
</comment>
<dbReference type="CDD" id="cd02185">
    <property type="entry name" value="AroH"/>
    <property type="match status" value="1"/>
</dbReference>
<evidence type="ECO:0000313" key="5">
    <source>
        <dbReference type="Proteomes" id="UP000267249"/>
    </source>
</evidence>
<dbReference type="SUPFAM" id="SSF55298">
    <property type="entry name" value="YjgF-like"/>
    <property type="match status" value="1"/>
</dbReference>
<dbReference type="GO" id="GO:0004106">
    <property type="term" value="F:chorismate mutase activity"/>
    <property type="evidence" value="ECO:0007669"/>
    <property type="project" value="UniProtKB-UniRule"/>
</dbReference>
<dbReference type="EC" id="5.4.99.5" evidence="1 3"/>
<proteinExistence type="predicted"/>
<evidence type="ECO:0000256" key="2">
    <source>
        <dbReference type="PIRSR" id="PIRSR005965-1"/>
    </source>
</evidence>
<dbReference type="InterPro" id="IPR008243">
    <property type="entry name" value="Chorismate_mutase_AroH"/>
</dbReference>
<evidence type="ECO:0000313" key="4">
    <source>
        <dbReference type="EMBL" id="AZB72825.1"/>
    </source>
</evidence>
<dbReference type="GO" id="GO:0009073">
    <property type="term" value="P:aromatic amino acid family biosynthetic process"/>
    <property type="evidence" value="ECO:0007669"/>
    <property type="project" value="UniProtKB-UniRule"/>
</dbReference>
<dbReference type="Gene3D" id="3.30.1330.40">
    <property type="entry name" value="RutC-like"/>
    <property type="match status" value="1"/>
</dbReference>
<feature type="binding site" evidence="2">
    <location>
        <position position="110"/>
    </location>
    <ligand>
        <name>prephenate</name>
        <dbReference type="ChEBI" id="CHEBI:29934"/>
    </ligand>
</feature>
<dbReference type="Pfam" id="PF07736">
    <property type="entry name" value="CM_1"/>
    <property type="match status" value="1"/>
</dbReference>
<dbReference type="NCBIfam" id="TIGR01796">
    <property type="entry name" value="CM_mono_aroH"/>
    <property type="match status" value="1"/>
</dbReference>
<keyword evidence="2 3" id="KW-0028">Amino-acid biosynthesis</keyword>
<keyword evidence="3 4" id="KW-0413">Isomerase</keyword>
<dbReference type="PIRSF" id="PIRSF005965">
    <property type="entry name" value="Chor_mut_AroH"/>
    <property type="match status" value="1"/>
</dbReference>
<dbReference type="PROSITE" id="PS51167">
    <property type="entry name" value="CHORISMATE_MUT_1"/>
    <property type="match status" value="1"/>
</dbReference>
<protein>
    <recommendedName>
        <fullName evidence="1 3">chorismate mutase</fullName>
        <ecNumber evidence="1 3">5.4.99.5</ecNumber>
    </recommendedName>
</protein>
<dbReference type="EMBL" id="CP030139">
    <property type="protein sequence ID" value="AZB72825.1"/>
    <property type="molecule type" value="Genomic_DNA"/>
</dbReference>
<reference evidence="4 5" key="1">
    <citation type="journal article" date="2018" name="Sci. Rep.">
        <title>Genome Features and Biochemical Characteristics of a Robust, Fast Growing and Naturally Transformable Cyanobacterium Synechococcus elongatus PCC 11801 Isolated from India.</title>
        <authorList>
            <person name="Jaiswal D."/>
            <person name="Sengupta A."/>
            <person name="Sohoni S."/>
            <person name="Sengupta S."/>
            <person name="Phadnavis A.G."/>
            <person name="Pakrasi H.B."/>
            <person name="Wangikar P.P."/>
        </authorList>
    </citation>
    <scope>NUCLEOTIDE SEQUENCE [LARGE SCALE GENOMIC DNA]</scope>
    <source>
        <strain evidence="4 5">PCC 11801</strain>
    </source>
</reference>
<dbReference type="AlphaFoldDB" id="A0AAN1QNZ1"/>
<feature type="binding site" evidence="2">
    <location>
        <position position="9"/>
    </location>
    <ligand>
        <name>prephenate</name>
        <dbReference type="ChEBI" id="CHEBI:29934"/>
    </ligand>
</feature>
<name>A0AAN1QNZ1_SYNEL</name>
<dbReference type="RefSeq" id="WP_208673097.1">
    <property type="nucleotide sequence ID" value="NZ_CP030139.2"/>
</dbReference>
<sequence>MSWRVKAIRGATTVRENTAEAMREAVSELLDELERRNPLNPDDIVSLTFSVTRDLDAMFPAAVARQRPGWQNVPLLDVQQMYVQGSLERCIRLLLHFNCPADQPPIEHPYLRGAQVLRPDWVLTESVNHR</sequence>
<evidence type="ECO:0000256" key="3">
    <source>
        <dbReference type="PROSITE-ProRule" id="PRU00514"/>
    </source>
</evidence>
<dbReference type="PANTHER" id="PTHR21164">
    <property type="entry name" value="CHORISMATE MUTASE"/>
    <property type="match status" value="1"/>
</dbReference>
<feature type="binding site" evidence="2">
    <location>
        <position position="92"/>
    </location>
    <ligand>
        <name>prephenate</name>
        <dbReference type="ChEBI" id="CHEBI:29934"/>
    </ligand>
</feature>